<organism evidence="1">
    <name type="scientific">Siphoviridae sp. ctX581</name>
    <dbReference type="NCBI Taxonomy" id="2826365"/>
    <lineage>
        <taxon>Viruses</taxon>
        <taxon>Duplodnaviria</taxon>
        <taxon>Heunggongvirae</taxon>
        <taxon>Uroviricota</taxon>
        <taxon>Caudoviricetes</taxon>
    </lineage>
</organism>
<accession>A0A8S5MDP8</accession>
<protein>
    <submittedName>
        <fullName evidence="1">Uncharacterized protein</fullName>
    </submittedName>
</protein>
<evidence type="ECO:0000313" key="1">
    <source>
        <dbReference type="EMBL" id="DAD80362.1"/>
    </source>
</evidence>
<sequence>MKKLVILGGLVVVMLGALYIYLAPRVEADTEYKTVKIDKNTKIKYKKYNDGQIIVEVNTKKKVLTDIGANIDKDGKSDGATIALN</sequence>
<dbReference type="EMBL" id="BK014883">
    <property type="protein sequence ID" value="DAD80362.1"/>
    <property type="molecule type" value="Genomic_DNA"/>
</dbReference>
<reference evidence="1" key="1">
    <citation type="journal article" date="2021" name="Proc. Natl. Acad. Sci. U.S.A.">
        <title>A Catalog of Tens of Thousands of Viruses from Human Metagenomes Reveals Hidden Associations with Chronic Diseases.</title>
        <authorList>
            <person name="Tisza M.J."/>
            <person name="Buck C.B."/>
        </authorList>
    </citation>
    <scope>NUCLEOTIDE SEQUENCE</scope>
    <source>
        <strain evidence="1">CtX581</strain>
    </source>
</reference>
<proteinExistence type="predicted"/>
<name>A0A8S5MDP8_9CAUD</name>